<feature type="compositionally biased region" description="Acidic residues" evidence="13">
    <location>
        <begin position="320"/>
        <end position="388"/>
    </location>
</feature>
<dbReference type="NCBIfam" id="TIGR04126">
    <property type="entry name" value="PGF_CTERM"/>
    <property type="match status" value="1"/>
</dbReference>
<evidence type="ECO:0000256" key="8">
    <source>
        <dbReference type="ARBA" id="ARBA00022692"/>
    </source>
</evidence>
<keyword evidence="8 14" id="KW-0812">Transmembrane</keyword>
<keyword evidence="4" id="KW-1003">Cell membrane</keyword>
<keyword evidence="12" id="KW-0325">Glycoprotein</keyword>
<evidence type="ECO:0000256" key="13">
    <source>
        <dbReference type="SAM" id="MobiDB-lite"/>
    </source>
</evidence>
<proteinExistence type="inferred from homology"/>
<dbReference type="KEGG" id="nas:GCU68_15875"/>
<keyword evidence="7" id="KW-0701">S-layer</keyword>
<dbReference type="NCBIfam" id="TIGR04207">
    <property type="entry name" value="halo_sig_pep"/>
    <property type="match status" value="1"/>
</dbReference>
<evidence type="ECO:0000256" key="14">
    <source>
        <dbReference type="SAM" id="Phobius"/>
    </source>
</evidence>
<protein>
    <submittedName>
        <fullName evidence="16">PGF-CTERM sorting domain-containing protein</fullName>
    </submittedName>
</protein>
<evidence type="ECO:0000313" key="16">
    <source>
        <dbReference type="EMBL" id="QFU83908.1"/>
    </source>
</evidence>
<feature type="domain" description="PGF-CTERM archaeal protein-sorting signal" evidence="15">
    <location>
        <begin position="399"/>
        <end position="420"/>
    </location>
</feature>
<gene>
    <name evidence="16" type="ORF">GCU68_15875</name>
</gene>
<evidence type="ECO:0000256" key="7">
    <source>
        <dbReference type="ARBA" id="ARBA00022601"/>
    </source>
</evidence>
<evidence type="ECO:0000256" key="4">
    <source>
        <dbReference type="ARBA" id="ARBA00022475"/>
    </source>
</evidence>
<dbReference type="Pfam" id="PF18204">
    <property type="entry name" value="PGF-CTERM"/>
    <property type="match status" value="1"/>
</dbReference>
<dbReference type="InterPro" id="IPR026371">
    <property type="entry name" value="PGF_CTERM"/>
</dbReference>
<feature type="compositionally biased region" description="Basic and acidic residues" evidence="13">
    <location>
        <begin position="281"/>
        <end position="319"/>
    </location>
</feature>
<dbReference type="InterPro" id="IPR026452">
    <property type="entry name" value="Surf_glycop_sig_pep"/>
</dbReference>
<keyword evidence="5" id="KW-0134">Cell wall</keyword>
<evidence type="ECO:0000256" key="10">
    <source>
        <dbReference type="ARBA" id="ARBA00022989"/>
    </source>
</evidence>
<evidence type="ECO:0000256" key="9">
    <source>
        <dbReference type="ARBA" id="ARBA00022729"/>
    </source>
</evidence>
<organism evidence="16 17">
    <name type="scientific">Natronorubrum aibiense</name>
    <dbReference type="NCBI Taxonomy" id="348826"/>
    <lineage>
        <taxon>Archaea</taxon>
        <taxon>Methanobacteriati</taxon>
        <taxon>Methanobacteriota</taxon>
        <taxon>Stenosarchaea group</taxon>
        <taxon>Halobacteria</taxon>
        <taxon>Halobacteriales</taxon>
        <taxon>Natrialbaceae</taxon>
        <taxon>Natronorubrum</taxon>
    </lineage>
</organism>
<sequence>MSSEKTALQKGRAVLMAGLLVLSVVAMSAAFAGGAAANHAEEDVTFNDQAVGENEEGEPIFAVQSVDAHAGQYLVIENENSGEVLYEATLDEDLNSAAIFQTVEQPGEYTVTVYEDKNSDDVKATDSASVYAADIAIDDQTSTDETIDQVSVGALVVDGVDADTEYDVVLTDEDGDELGSATGLTGVNEDISIDTSAIETETVVTATIYVDGEPLEAYYDEAGAFESISDSATVTPGVDDGDNEDEDKDGDDKDGDDKDGDDKDGDDKDGDDKDGDDKDGDNEKDYTKKGDKDYTKKSDKDYTKKGDKDYDDKNGVEDDKNGDEDDKNGDEDDKNGDEDDKNGDEDDKNGDEDDKNGDEDTDSETDQDQDNDQDSEQDSETDQDQDNDQENKSEQDSLPGFGIGIGLVALLAAAMLALRRQN</sequence>
<evidence type="ECO:0000256" key="2">
    <source>
        <dbReference type="ARBA" id="ARBA00004237"/>
    </source>
</evidence>
<evidence type="ECO:0000259" key="15">
    <source>
        <dbReference type="Pfam" id="PF18204"/>
    </source>
</evidence>
<keyword evidence="9" id="KW-0732">Signal</keyword>
<feature type="compositionally biased region" description="Acidic residues" evidence="13">
    <location>
        <begin position="239"/>
        <end position="280"/>
    </location>
</feature>
<evidence type="ECO:0000256" key="5">
    <source>
        <dbReference type="ARBA" id="ARBA00022512"/>
    </source>
</evidence>
<dbReference type="Proteomes" id="UP000326170">
    <property type="component" value="Chromosome"/>
</dbReference>
<dbReference type="GO" id="GO:0005886">
    <property type="term" value="C:plasma membrane"/>
    <property type="evidence" value="ECO:0007669"/>
    <property type="project" value="UniProtKB-SubCell"/>
</dbReference>
<dbReference type="GO" id="GO:0030115">
    <property type="term" value="C:S-layer"/>
    <property type="evidence" value="ECO:0007669"/>
    <property type="project" value="UniProtKB-SubCell"/>
</dbReference>
<accession>A0A5P9P702</accession>
<feature type="transmembrane region" description="Helical" evidence="14">
    <location>
        <begin position="398"/>
        <end position="418"/>
    </location>
</feature>
<reference evidence="16 17" key="1">
    <citation type="journal article" date="2007" name="Int. J. Syst. Evol. Microbiol.">
        <title>Natronorubrum sulfidifaciens sp. nov., an extremely haloalkaliphilic archaeon isolated from Aiding salt lake in Xin-Jiang, China.</title>
        <authorList>
            <person name="Cui H.L."/>
            <person name="Tohty D."/>
            <person name="Liu H.C."/>
            <person name="Liu S.J."/>
            <person name="Oren A."/>
            <person name="Zhou P.J."/>
        </authorList>
    </citation>
    <scope>NUCLEOTIDE SEQUENCE [LARGE SCALE GENOMIC DNA]</scope>
    <source>
        <strain evidence="16 17">7-3</strain>
    </source>
</reference>
<evidence type="ECO:0000256" key="3">
    <source>
        <dbReference type="ARBA" id="ARBA00009327"/>
    </source>
</evidence>
<evidence type="ECO:0000256" key="1">
    <source>
        <dbReference type="ARBA" id="ARBA00004236"/>
    </source>
</evidence>
<keyword evidence="10 14" id="KW-1133">Transmembrane helix</keyword>
<keyword evidence="6" id="KW-0964">Secreted</keyword>
<evidence type="ECO:0000256" key="11">
    <source>
        <dbReference type="ARBA" id="ARBA00023136"/>
    </source>
</evidence>
<keyword evidence="17" id="KW-1185">Reference proteome</keyword>
<keyword evidence="11 14" id="KW-0472">Membrane</keyword>
<evidence type="ECO:0000256" key="12">
    <source>
        <dbReference type="ARBA" id="ARBA00023180"/>
    </source>
</evidence>
<comment type="similarity">
    <text evidence="3">Belongs to the halobacterial S-layer protein family.</text>
</comment>
<evidence type="ECO:0000313" key="17">
    <source>
        <dbReference type="Proteomes" id="UP000326170"/>
    </source>
</evidence>
<feature type="region of interest" description="Disordered" evidence="13">
    <location>
        <begin position="228"/>
        <end position="401"/>
    </location>
</feature>
<evidence type="ECO:0000256" key="6">
    <source>
        <dbReference type="ARBA" id="ARBA00022525"/>
    </source>
</evidence>
<name>A0A5P9P702_9EURY</name>
<dbReference type="EMBL" id="CP045488">
    <property type="protein sequence ID" value="QFU83908.1"/>
    <property type="molecule type" value="Genomic_DNA"/>
</dbReference>
<comment type="subcellular location">
    <subcellularLocation>
        <location evidence="1">Cell membrane</location>
    </subcellularLocation>
    <subcellularLocation>
        <location evidence="2">Secreted</location>
        <location evidence="2">Cell wall</location>
        <location evidence="2">S-layer</location>
    </subcellularLocation>
</comment>
<dbReference type="AlphaFoldDB" id="A0A5P9P702"/>